<name>A0AAD1Z9P2_9LAMI</name>
<reference evidence="1" key="1">
    <citation type="submission" date="2023-05" db="EMBL/GenBank/DDBJ databases">
        <authorList>
            <person name="Huff M."/>
        </authorList>
    </citation>
    <scope>NUCLEOTIDE SEQUENCE</scope>
</reference>
<dbReference type="PANTHER" id="PTHR34461">
    <property type="entry name" value="EXPRESSED PROTEIN"/>
    <property type="match status" value="1"/>
</dbReference>
<dbReference type="AlphaFoldDB" id="A0AAD1Z9P2"/>
<evidence type="ECO:0000313" key="2">
    <source>
        <dbReference type="Proteomes" id="UP000834106"/>
    </source>
</evidence>
<protein>
    <submittedName>
        <fullName evidence="1">Uncharacterized protein</fullName>
    </submittedName>
</protein>
<dbReference type="EMBL" id="OU503041">
    <property type="protein sequence ID" value="CAI9763710.1"/>
    <property type="molecule type" value="Genomic_DNA"/>
</dbReference>
<organism evidence="1 2">
    <name type="scientific">Fraxinus pennsylvanica</name>
    <dbReference type="NCBI Taxonomy" id="56036"/>
    <lineage>
        <taxon>Eukaryota</taxon>
        <taxon>Viridiplantae</taxon>
        <taxon>Streptophyta</taxon>
        <taxon>Embryophyta</taxon>
        <taxon>Tracheophyta</taxon>
        <taxon>Spermatophyta</taxon>
        <taxon>Magnoliopsida</taxon>
        <taxon>eudicotyledons</taxon>
        <taxon>Gunneridae</taxon>
        <taxon>Pentapetalae</taxon>
        <taxon>asterids</taxon>
        <taxon>lamiids</taxon>
        <taxon>Lamiales</taxon>
        <taxon>Oleaceae</taxon>
        <taxon>Oleeae</taxon>
        <taxon>Fraxinus</taxon>
    </lineage>
</organism>
<evidence type="ECO:0000313" key="1">
    <source>
        <dbReference type="EMBL" id="CAI9763710.1"/>
    </source>
</evidence>
<sequence>METRSCRNTYFIQAARSGLVMKVRNIDTYGKPALVFKSLKDIYEAEDTRRLIRPTSNSRGKCADSVLDKCETPCLSVVDRILKETKPEIDKLVPSGYDDEMSSDLDANMTLNQLRKRCKTKKRKFESFTDEDFNQAEETKKLMEEGSDLNEPIISWKSKLSKISKAKKKCMKRSVVASTETSLSITSEQNLVSPASDLILCELHLPLPVKLEVPEPEYVGLQSINFSDELSISHNEDSHNGVVASNETLKMVDHESWELRVAEESKNCFTNEVSCEHLEHIVPISMLTTIDEKDVMLDNSEMNFLEFLVLSPSENETGDIIEHDLSCGVLSPGDQSSDLCSHSQSCSNTEEISGKMIVTSRVLVPDTTVDNDVGCMELHHGVDVQLFGDKAKEDLPCKQDDPVTDPEKQCGSSWKPKVSVETNDHIVSAKDIISPEEKPLSSAIPRNGSISENHLEDEVSIYKEKQTPTAPSTVGERKSSLKDQTCVDETLLTPELHQTPERLLSTRKVISPSSQERLCWALNSVNLSNDVDQHIVPECAGKLWFEKQSENKASSVEAYIQHPKMTENHGGHVQVSQRKVITNHGQIFKKSQKYKGNLEGPRFSRAPPNLSTACTSTTSCSESAIAFSQQQMHDTESLAVKLLNELKCMKDFVEEKLLFEAYRKNSLKNDADEVKAVINNATKVEETSRKWLSMMARDCNRFCKIMKLTQNKVPASKNAVPRERKKIMFADEAGGKLCHVKFIEDDVTCQVSDSKKL</sequence>
<dbReference type="Proteomes" id="UP000834106">
    <property type="component" value="Chromosome 6"/>
</dbReference>
<accession>A0AAD1Z9P2</accession>
<gene>
    <name evidence="1" type="ORF">FPE_LOCUS11140</name>
</gene>
<dbReference type="PANTHER" id="PTHR34461:SF2">
    <property type="entry name" value="EXPRESSED PROTEIN"/>
    <property type="match status" value="1"/>
</dbReference>
<keyword evidence="2" id="KW-1185">Reference proteome</keyword>
<proteinExistence type="predicted"/>